<sequence>MYQPNLSSIGPMQNHHNPSAIEQMGPGEGAMVPHNGGNNNPNMAARQRLRWTYELHDRFVEADTQLGGPDRATPKGVLRIMGMQGLTIYHVKRHLQKYRLAKYIPDPSADENKAEKKDPGDFMAALEGSS</sequence>
<evidence type="ECO:0000256" key="2">
    <source>
        <dbReference type="ARBA" id="ARBA00023125"/>
    </source>
</evidence>
<dbReference type="Proteomes" id="UP001341281">
    <property type="component" value="Chromosome 09"/>
</dbReference>
<dbReference type="GO" id="GO:0003677">
    <property type="term" value="F:DNA binding"/>
    <property type="evidence" value="ECO:0007669"/>
    <property type="project" value="UniProtKB-KW"/>
</dbReference>
<dbReference type="PROSITE" id="PS51294">
    <property type="entry name" value="HTH_MYB"/>
    <property type="match status" value="1"/>
</dbReference>
<proteinExistence type="predicted"/>
<dbReference type="EMBL" id="CP144753">
    <property type="protein sequence ID" value="WVZ93416.1"/>
    <property type="molecule type" value="Genomic_DNA"/>
</dbReference>
<evidence type="ECO:0000256" key="1">
    <source>
        <dbReference type="ARBA" id="ARBA00023015"/>
    </source>
</evidence>
<dbReference type="InterPro" id="IPR017930">
    <property type="entry name" value="Myb_dom"/>
</dbReference>
<dbReference type="AlphaFoldDB" id="A0AAQ3XD55"/>
<dbReference type="FunFam" id="1.10.10.60:FF:000002">
    <property type="entry name" value="Myb family transcription factor"/>
    <property type="match status" value="1"/>
</dbReference>
<dbReference type="Gene3D" id="1.10.10.60">
    <property type="entry name" value="Homeodomain-like"/>
    <property type="match status" value="1"/>
</dbReference>
<name>A0AAQ3XD55_PASNO</name>
<evidence type="ECO:0000256" key="3">
    <source>
        <dbReference type="ARBA" id="ARBA00023163"/>
    </source>
</evidence>
<dbReference type="NCBIfam" id="TIGR01557">
    <property type="entry name" value="myb_SHAQKYF"/>
    <property type="match status" value="1"/>
</dbReference>
<evidence type="ECO:0000259" key="6">
    <source>
        <dbReference type="PROSITE" id="PS51294"/>
    </source>
</evidence>
<dbReference type="EMBL" id="CP144753">
    <property type="protein sequence ID" value="WVZ93417.1"/>
    <property type="molecule type" value="Genomic_DNA"/>
</dbReference>
<feature type="compositionally biased region" description="Polar residues" evidence="5">
    <location>
        <begin position="1"/>
        <end position="17"/>
    </location>
</feature>
<dbReference type="PANTHER" id="PTHR31499:SF79">
    <property type="entry name" value="HTH MYB-TYPE DOMAIN-CONTAINING PROTEIN"/>
    <property type="match status" value="1"/>
</dbReference>
<accession>A0AAQ3XD55</accession>
<dbReference type="Pfam" id="PF00249">
    <property type="entry name" value="Myb_DNA-binding"/>
    <property type="match status" value="1"/>
</dbReference>
<feature type="region of interest" description="Disordered" evidence="5">
    <location>
        <begin position="1"/>
        <end position="43"/>
    </location>
</feature>
<dbReference type="SUPFAM" id="SSF46689">
    <property type="entry name" value="Homeodomain-like"/>
    <property type="match status" value="1"/>
</dbReference>
<evidence type="ECO:0000256" key="4">
    <source>
        <dbReference type="ARBA" id="ARBA00023242"/>
    </source>
</evidence>
<dbReference type="InterPro" id="IPR001005">
    <property type="entry name" value="SANT/Myb"/>
</dbReference>
<protein>
    <recommendedName>
        <fullName evidence="6">HTH myb-type domain-containing protein</fullName>
    </recommendedName>
</protein>
<evidence type="ECO:0000313" key="8">
    <source>
        <dbReference type="Proteomes" id="UP001341281"/>
    </source>
</evidence>
<dbReference type="PANTHER" id="PTHR31499">
    <property type="entry name" value="MYB FAMILY TRANSCRIPTION FACTOR PHL11"/>
    <property type="match status" value="1"/>
</dbReference>
<feature type="compositionally biased region" description="Basic and acidic residues" evidence="5">
    <location>
        <begin position="110"/>
        <end position="120"/>
    </location>
</feature>
<keyword evidence="1" id="KW-0805">Transcription regulation</keyword>
<dbReference type="InterPro" id="IPR009057">
    <property type="entry name" value="Homeodomain-like_sf"/>
</dbReference>
<gene>
    <name evidence="7" type="ORF">U9M48_039396</name>
</gene>
<keyword evidence="3" id="KW-0804">Transcription</keyword>
<keyword evidence="2" id="KW-0238">DNA-binding</keyword>
<feature type="domain" description="HTH myb-type" evidence="6">
    <location>
        <begin position="43"/>
        <end position="103"/>
    </location>
</feature>
<evidence type="ECO:0000313" key="7">
    <source>
        <dbReference type="EMBL" id="WVZ93416.1"/>
    </source>
</evidence>
<reference evidence="7 8" key="1">
    <citation type="submission" date="2024-02" db="EMBL/GenBank/DDBJ databases">
        <title>High-quality chromosome-scale genome assembly of Pensacola bahiagrass (Paspalum notatum Flugge var. saurae).</title>
        <authorList>
            <person name="Vega J.M."/>
            <person name="Podio M."/>
            <person name="Orjuela J."/>
            <person name="Siena L.A."/>
            <person name="Pessino S.C."/>
            <person name="Combes M.C."/>
            <person name="Mariac C."/>
            <person name="Albertini E."/>
            <person name="Pupilli F."/>
            <person name="Ortiz J.P.A."/>
            <person name="Leblanc O."/>
        </authorList>
    </citation>
    <scope>NUCLEOTIDE SEQUENCE [LARGE SCALE GENOMIC DNA]</scope>
    <source>
        <strain evidence="7">R1</strain>
        <tissue evidence="7">Leaf</tissue>
    </source>
</reference>
<feature type="region of interest" description="Disordered" evidence="5">
    <location>
        <begin position="106"/>
        <end position="130"/>
    </location>
</feature>
<dbReference type="InterPro" id="IPR006447">
    <property type="entry name" value="Myb_dom_plants"/>
</dbReference>
<keyword evidence="4" id="KW-0539">Nucleus</keyword>
<dbReference type="GO" id="GO:0003700">
    <property type="term" value="F:DNA-binding transcription factor activity"/>
    <property type="evidence" value="ECO:0007669"/>
    <property type="project" value="InterPro"/>
</dbReference>
<dbReference type="InterPro" id="IPR046955">
    <property type="entry name" value="PHR1-like"/>
</dbReference>
<evidence type="ECO:0000256" key="5">
    <source>
        <dbReference type="SAM" id="MobiDB-lite"/>
    </source>
</evidence>
<keyword evidence="8" id="KW-1185">Reference proteome</keyword>
<organism evidence="7 8">
    <name type="scientific">Paspalum notatum var. saurae</name>
    <dbReference type="NCBI Taxonomy" id="547442"/>
    <lineage>
        <taxon>Eukaryota</taxon>
        <taxon>Viridiplantae</taxon>
        <taxon>Streptophyta</taxon>
        <taxon>Embryophyta</taxon>
        <taxon>Tracheophyta</taxon>
        <taxon>Spermatophyta</taxon>
        <taxon>Magnoliopsida</taxon>
        <taxon>Liliopsida</taxon>
        <taxon>Poales</taxon>
        <taxon>Poaceae</taxon>
        <taxon>PACMAD clade</taxon>
        <taxon>Panicoideae</taxon>
        <taxon>Andropogonodae</taxon>
        <taxon>Paspaleae</taxon>
        <taxon>Paspalinae</taxon>
        <taxon>Paspalum</taxon>
    </lineage>
</organism>